<evidence type="ECO:0000256" key="3">
    <source>
        <dbReference type="ARBA" id="ARBA00023180"/>
    </source>
</evidence>
<accession>A0ABC8YS93</accession>
<evidence type="ECO:0000259" key="6">
    <source>
        <dbReference type="Pfam" id="PF13947"/>
    </source>
</evidence>
<keyword evidence="3" id="KW-0325">Glycoprotein</keyword>
<evidence type="ECO:0000313" key="8">
    <source>
        <dbReference type="EMBL" id="CAL4948077.1"/>
    </source>
</evidence>
<evidence type="ECO:0000256" key="1">
    <source>
        <dbReference type="ARBA" id="ARBA00004167"/>
    </source>
</evidence>
<feature type="region of interest" description="Disordered" evidence="4">
    <location>
        <begin position="346"/>
        <end position="398"/>
    </location>
</feature>
<evidence type="ECO:0000256" key="4">
    <source>
        <dbReference type="SAM" id="MobiDB-lite"/>
    </source>
</evidence>
<proteinExistence type="predicted"/>
<dbReference type="EMBL" id="OZ075127">
    <property type="protein sequence ID" value="CAL4948077.1"/>
    <property type="molecule type" value="Genomic_DNA"/>
</dbReference>
<feature type="domain" description="Wall-associated receptor kinase galacturonan-binding" evidence="6">
    <location>
        <begin position="49"/>
        <end position="126"/>
    </location>
</feature>
<feature type="domain" description="Wall-associated receptor kinase C-terminal" evidence="7">
    <location>
        <begin position="471"/>
        <end position="579"/>
    </location>
</feature>
<dbReference type="PANTHER" id="PTHR33138:SF54">
    <property type="entry name" value="OS01G0690900 PROTEIN"/>
    <property type="match status" value="1"/>
</dbReference>
<dbReference type="GO" id="GO:0016020">
    <property type="term" value="C:membrane"/>
    <property type="evidence" value="ECO:0007669"/>
    <property type="project" value="UniProtKB-SubCell"/>
</dbReference>
<feature type="chain" id="PRO_5044897021" evidence="5">
    <location>
        <begin position="36"/>
        <end position="602"/>
    </location>
</feature>
<dbReference type="InterPro" id="IPR025287">
    <property type="entry name" value="WAK_GUB"/>
</dbReference>
<gene>
    <name evidence="8" type="ORF">URODEC1_LOCUS37167</name>
</gene>
<reference evidence="8" key="1">
    <citation type="submission" date="2024-10" db="EMBL/GenBank/DDBJ databases">
        <authorList>
            <person name="Ryan C."/>
        </authorList>
    </citation>
    <scope>NUCLEOTIDE SEQUENCE [LARGE SCALE GENOMIC DNA]</scope>
</reference>
<keyword evidence="2 5" id="KW-0732">Signal</keyword>
<dbReference type="PANTHER" id="PTHR33138">
    <property type="entry name" value="OS01G0690200 PROTEIN"/>
    <property type="match status" value="1"/>
</dbReference>
<protein>
    <submittedName>
        <fullName evidence="8">Uncharacterized protein</fullName>
    </submittedName>
</protein>
<dbReference type="Proteomes" id="UP001497457">
    <property type="component" value="Chromosome 17b"/>
</dbReference>
<evidence type="ECO:0000313" key="9">
    <source>
        <dbReference type="Proteomes" id="UP001497457"/>
    </source>
</evidence>
<dbReference type="AlphaFoldDB" id="A0ABC8YS93"/>
<keyword evidence="9" id="KW-1185">Reference proteome</keyword>
<organism evidence="8 9">
    <name type="scientific">Urochloa decumbens</name>
    <dbReference type="NCBI Taxonomy" id="240449"/>
    <lineage>
        <taxon>Eukaryota</taxon>
        <taxon>Viridiplantae</taxon>
        <taxon>Streptophyta</taxon>
        <taxon>Embryophyta</taxon>
        <taxon>Tracheophyta</taxon>
        <taxon>Spermatophyta</taxon>
        <taxon>Magnoliopsida</taxon>
        <taxon>Liliopsida</taxon>
        <taxon>Poales</taxon>
        <taxon>Poaceae</taxon>
        <taxon>PACMAD clade</taxon>
        <taxon>Panicoideae</taxon>
        <taxon>Panicodae</taxon>
        <taxon>Paniceae</taxon>
        <taxon>Melinidinae</taxon>
        <taxon>Urochloa</taxon>
    </lineage>
</organism>
<dbReference type="Pfam" id="PF14380">
    <property type="entry name" value="WAK_assoc"/>
    <property type="match status" value="2"/>
</dbReference>
<evidence type="ECO:0000256" key="5">
    <source>
        <dbReference type="SAM" id="SignalP"/>
    </source>
</evidence>
<dbReference type="Pfam" id="PF13947">
    <property type="entry name" value="GUB_WAK_bind"/>
    <property type="match status" value="1"/>
</dbReference>
<feature type="signal peptide" evidence="5">
    <location>
        <begin position="1"/>
        <end position="35"/>
    </location>
</feature>
<name>A0ABC8YS93_9POAL</name>
<comment type="subcellular location">
    <subcellularLocation>
        <location evidence="1">Membrane</location>
        <topology evidence="1">Single-pass membrane protein</topology>
    </subcellularLocation>
</comment>
<evidence type="ECO:0000259" key="7">
    <source>
        <dbReference type="Pfam" id="PF14380"/>
    </source>
</evidence>
<feature type="compositionally biased region" description="Basic residues" evidence="4">
    <location>
        <begin position="377"/>
        <end position="395"/>
    </location>
</feature>
<feature type="domain" description="Wall-associated receptor kinase C-terminal" evidence="7">
    <location>
        <begin position="197"/>
        <end position="288"/>
    </location>
</feature>
<evidence type="ECO:0000256" key="2">
    <source>
        <dbReference type="ARBA" id="ARBA00022729"/>
    </source>
</evidence>
<dbReference type="InterPro" id="IPR032872">
    <property type="entry name" value="WAK_assoc_C"/>
</dbReference>
<sequence>MSPPRLLATAMAAHLPRLPALLFVFLAVYVPPSHGEPALLPTTYNDSMCSESFRCGSINITYPFYLASASKETADHSGTYSCGYTDLEISCKIDGRTGTPVPVIHLGGDKYTVLNISYNSSTIILANSDVLDDPAPCPKPHHNVTFDYKWLQYNTSNYDYENLTFFSGCYSKPPGFNMENYQINCSGPLSPPGGPASFVFTDKELGIARYYDLASHCNDNATVPVLRNALMGYEPYMLTRGGYVDVLEMGFELEWNRVTTDQCFRCEGSGGRCAYGQSRAFLGCLCSGGKVGNPDCKNPQDLIPRRRPELPRRMAASLATFGGGDFRDGRRQRALVKILMGDRGEGPGACRSMRRRGDLGGGLTSGVSSAAPAPTKPRQRARQPHERRRPGRPRGTKPLLADTDVLRAAAAGGCPRVRHNVSFDGAWLRRNTSSSHDNNLTFFFGCYPKLVVGDPGWAIGGSDTEKHRINCGEFSNDPPGGGGDSFVFVADELDRAQEYVLAAHCGEVVTVPVRSEVLDLVMASDQSVLARGGYGDVLRQGFELVWTRSTEDQCYRCESSGGRCAYGYDKAFLGCLCHGKVGEPYCKNSGASTVPPATACLF</sequence>